<keyword evidence="2" id="KW-0677">Repeat</keyword>
<sequence>MGQEESLPPYPTEESVIIINDESVTSMPYNIPDPTKVRCIVIQKAHLKKMIELPSLTSLCYNSANLTDVPSCILKLIENCSELETLDLGFNKLKNVDKVILGNKSIKQLSLYHNNYTEIDLSKSHLLVADLGCNMLTHFPKLPHSLKSLSLDFNNISTFNETNDNMHRLSLKNNHISLLDPNVLFGTLKALDISYNQITELPNLISQFPFLRTIEASHNKITKVGSMPPLIESIDLSFNFLTDFPVNFNSLPKLKTANFAYNQIEIIPKLPQNLQSLIINDNNVSHFKKAHTSKLSYLLIRGNKLKKLPKFKENRLFELNFSSNLLTSLVNLDHLDFVRSIDLSDNRLSTLPEDLFKLPCLIYFSASRNLLKTLPDSVTDSKLVSLNLSQNNIEILPKLPTTLERLILAHCNLKTIDNFYDESNEELIEVYAPGNCLETIKFLPWFEKVILSRNLFKFIPEFNEKLKYLDLSHNILQNLQRIHSKHLEFLDLSYNYITNLDILTEKLEFLDLSYNESLNTTIDESKTPLLKSIDIVYTKINLLPLPHCFHVSSEISNEKFLRSNPTKDFGSISLIKGDQYVSQDYASIVHDLKPGFTLLTIVSGLYSGRGASIAARTAIKTFEDVSQISDKSHLTAISNKIAKALDDIRFYEIRSIGFAFLMKKILFVDLFGEICSFVVNKDGKIRIIMKGPDSAQFGPKSIPVEISNKFLFGNKNKVTHLETNIEENDKWIIFCSMSIIKYIPMEVIELIASNAQNPSDLSFDLRNIAYSYSQSENLTVCSIKV</sequence>
<dbReference type="InterPro" id="IPR001611">
    <property type="entry name" value="Leu-rich_rpt"/>
</dbReference>
<dbReference type="RefSeq" id="XP_001327695.1">
    <property type="nucleotide sequence ID" value="XM_001327660.1"/>
</dbReference>
<keyword evidence="1" id="KW-0433">Leucine-rich repeat</keyword>
<dbReference type="AlphaFoldDB" id="A2DVQ9"/>
<evidence type="ECO:0000313" key="4">
    <source>
        <dbReference type="Proteomes" id="UP000001542"/>
    </source>
</evidence>
<dbReference type="OrthoDB" id="1728874at2759"/>
<dbReference type="InParanoid" id="A2DVQ9"/>
<reference evidence="3" key="2">
    <citation type="journal article" date="2007" name="Science">
        <title>Draft genome sequence of the sexually transmitted pathogen Trichomonas vaginalis.</title>
        <authorList>
            <person name="Carlton J.M."/>
            <person name="Hirt R.P."/>
            <person name="Silva J.C."/>
            <person name="Delcher A.L."/>
            <person name="Schatz M."/>
            <person name="Zhao Q."/>
            <person name="Wortman J.R."/>
            <person name="Bidwell S.L."/>
            <person name="Alsmark U.C.M."/>
            <person name="Besteiro S."/>
            <person name="Sicheritz-Ponten T."/>
            <person name="Noel C.J."/>
            <person name="Dacks J.B."/>
            <person name="Foster P.G."/>
            <person name="Simillion C."/>
            <person name="Van de Peer Y."/>
            <person name="Miranda-Saavedra D."/>
            <person name="Barton G.J."/>
            <person name="Westrop G.D."/>
            <person name="Mueller S."/>
            <person name="Dessi D."/>
            <person name="Fiori P.L."/>
            <person name="Ren Q."/>
            <person name="Paulsen I."/>
            <person name="Zhang H."/>
            <person name="Bastida-Corcuera F.D."/>
            <person name="Simoes-Barbosa A."/>
            <person name="Brown M.T."/>
            <person name="Hayes R.D."/>
            <person name="Mukherjee M."/>
            <person name="Okumura C.Y."/>
            <person name="Schneider R."/>
            <person name="Smith A.J."/>
            <person name="Vanacova S."/>
            <person name="Villalvazo M."/>
            <person name="Haas B.J."/>
            <person name="Pertea M."/>
            <person name="Feldblyum T.V."/>
            <person name="Utterback T.R."/>
            <person name="Shu C.L."/>
            <person name="Osoegawa K."/>
            <person name="de Jong P.J."/>
            <person name="Hrdy I."/>
            <person name="Horvathova L."/>
            <person name="Zubacova Z."/>
            <person name="Dolezal P."/>
            <person name="Malik S.B."/>
            <person name="Logsdon J.M. Jr."/>
            <person name="Henze K."/>
            <person name="Gupta A."/>
            <person name="Wang C.C."/>
            <person name="Dunne R.L."/>
            <person name="Upcroft J.A."/>
            <person name="Upcroft P."/>
            <person name="White O."/>
            <person name="Salzberg S.L."/>
            <person name="Tang P."/>
            <person name="Chiu C.-H."/>
            <person name="Lee Y.-S."/>
            <person name="Embley T.M."/>
            <person name="Coombs G.H."/>
            <person name="Mottram J.C."/>
            <person name="Tachezy J."/>
            <person name="Fraser-Liggett C.M."/>
            <person name="Johnson P.J."/>
        </authorList>
    </citation>
    <scope>NUCLEOTIDE SEQUENCE [LARGE SCALE GENOMIC DNA]</scope>
    <source>
        <strain evidence="3">G3</strain>
    </source>
</reference>
<gene>
    <name evidence="3" type="ORF">TVAG_210020</name>
</gene>
<dbReference type="STRING" id="5722.A2DVQ9"/>
<dbReference type="InterPro" id="IPR003591">
    <property type="entry name" value="Leu-rich_rpt_typical-subtyp"/>
</dbReference>
<dbReference type="SUPFAM" id="SSF52047">
    <property type="entry name" value="RNI-like"/>
    <property type="match status" value="1"/>
</dbReference>
<reference evidence="3" key="1">
    <citation type="submission" date="2006-10" db="EMBL/GenBank/DDBJ databases">
        <authorList>
            <person name="Amadeo P."/>
            <person name="Zhao Q."/>
            <person name="Wortman J."/>
            <person name="Fraser-Liggett C."/>
            <person name="Carlton J."/>
        </authorList>
    </citation>
    <scope>NUCLEOTIDE SEQUENCE</scope>
    <source>
        <strain evidence="3">G3</strain>
    </source>
</reference>
<dbReference type="SMART" id="SM00369">
    <property type="entry name" value="LRR_TYP"/>
    <property type="match status" value="6"/>
</dbReference>
<dbReference type="EMBL" id="DS113255">
    <property type="protein sequence ID" value="EAY15472.1"/>
    <property type="molecule type" value="Genomic_DNA"/>
</dbReference>
<dbReference type="SMART" id="SM00365">
    <property type="entry name" value="LRR_SD22"/>
    <property type="match status" value="7"/>
</dbReference>
<dbReference type="InterPro" id="IPR032675">
    <property type="entry name" value="LRR_dom_sf"/>
</dbReference>
<dbReference type="SMR" id="A2DVQ9"/>
<dbReference type="PANTHER" id="PTHR15454">
    <property type="entry name" value="NISCHARIN RELATED"/>
    <property type="match status" value="1"/>
</dbReference>
<dbReference type="VEuPathDB" id="TrichDB:TVAGG3_0734470"/>
<dbReference type="VEuPathDB" id="TrichDB:TVAG_210020"/>
<proteinExistence type="predicted"/>
<dbReference type="SMART" id="SM00364">
    <property type="entry name" value="LRR_BAC"/>
    <property type="match status" value="10"/>
</dbReference>
<evidence type="ECO:0000256" key="2">
    <source>
        <dbReference type="ARBA" id="ARBA00022737"/>
    </source>
</evidence>
<dbReference type="PROSITE" id="PS51450">
    <property type="entry name" value="LRR"/>
    <property type="match status" value="5"/>
</dbReference>
<dbReference type="Proteomes" id="UP000001542">
    <property type="component" value="Unassembled WGS sequence"/>
</dbReference>
<dbReference type="KEGG" id="tva:4773472"/>
<dbReference type="Gene3D" id="3.80.10.10">
    <property type="entry name" value="Ribonuclease Inhibitor"/>
    <property type="match status" value="2"/>
</dbReference>
<dbReference type="eggNOG" id="KOG0619">
    <property type="taxonomic scope" value="Eukaryota"/>
</dbReference>
<dbReference type="PANTHER" id="PTHR15454:SF56">
    <property type="entry name" value="PROTEIN PHOSPHATASE 1 REGULATORY SUBUNIT 7-RELATED"/>
    <property type="match status" value="1"/>
</dbReference>
<name>A2DVQ9_TRIV3</name>
<organism evidence="3 4">
    <name type="scientific">Trichomonas vaginalis (strain ATCC PRA-98 / G3)</name>
    <dbReference type="NCBI Taxonomy" id="412133"/>
    <lineage>
        <taxon>Eukaryota</taxon>
        <taxon>Metamonada</taxon>
        <taxon>Parabasalia</taxon>
        <taxon>Trichomonadida</taxon>
        <taxon>Trichomonadidae</taxon>
        <taxon>Trichomonas</taxon>
    </lineage>
</organism>
<dbReference type="SUPFAM" id="SSF52058">
    <property type="entry name" value="L domain-like"/>
    <property type="match status" value="1"/>
</dbReference>
<protein>
    <submittedName>
        <fullName evidence="3">Leucine Rich Repeat family protein</fullName>
    </submittedName>
</protein>
<evidence type="ECO:0000256" key="1">
    <source>
        <dbReference type="ARBA" id="ARBA00022614"/>
    </source>
</evidence>
<accession>A2DVQ9</accession>
<dbReference type="Pfam" id="PF13516">
    <property type="entry name" value="LRR_6"/>
    <property type="match status" value="1"/>
</dbReference>
<evidence type="ECO:0000313" key="3">
    <source>
        <dbReference type="EMBL" id="EAY15472.1"/>
    </source>
</evidence>
<keyword evidence="4" id="KW-1185">Reference proteome</keyword>
<dbReference type="Pfam" id="PF13855">
    <property type="entry name" value="LRR_8"/>
    <property type="match status" value="2"/>
</dbReference>